<evidence type="ECO:0000259" key="9">
    <source>
        <dbReference type="SMART" id="SM01032"/>
    </source>
</evidence>
<dbReference type="Gene3D" id="3.30.60.290">
    <property type="entry name" value="Rad4, beta-hairpin domain BHD2"/>
    <property type="match status" value="1"/>
</dbReference>
<feature type="compositionally biased region" description="Polar residues" evidence="6">
    <location>
        <begin position="911"/>
        <end position="939"/>
    </location>
</feature>
<feature type="domain" description="Rad4 beta-hairpin" evidence="8">
    <location>
        <begin position="565"/>
        <end position="623"/>
    </location>
</feature>
<dbReference type="Proteomes" id="UP000053095">
    <property type="component" value="Unassembled WGS sequence"/>
</dbReference>
<keyword evidence="11" id="KW-1185">Reference proteome</keyword>
<evidence type="ECO:0000313" key="11">
    <source>
        <dbReference type="Proteomes" id="UP000053095"/>
    </source>
</evidence>
<dbReference type="GO" id="GO:0006298">
    <property type="term" value="P:mismatch repair"/>
    <property type="evidence" value="ECO:0007669"/>
    <property type="project" value="TreeGrafter"/>
</dbReference>
<dbReference type="GO" id="GO:0006289">
    <property type="term" value="P:nucleotide-excision repair"/>
    <property type="evidence" value="ECO:0007669"/>
    <property type="project" value="InterPro"/>
</dbReference>
<dbReference type="InterPro" id="IPR042488">
    <property type="entry name" value="Rad4_BHD3_sf"/>
</dbReference>
<dbReference type="InterPro" id="IPR018326">
    <property type="entry name" value="Rad4_beta-hairpin_dom1"/>
</dbReference>
<dbReference type="Pfam" id="PF10405">
    <property type="entry name" value="BHD_3"/>
    <property type="match status" value="1"/>
</dbReference>
<comment type="similarity">
    <text evidence="2">Belongs to the XPC family.</text>
</comment>
<dbReference type="AlphaFoldDB" id="A0A478ECN9"/>
<dbReference type="GO" id="GO:0000111">
    <property type="term" value="C:nucleotide-excision repair factor 2 complex"/>
    <property type="evidence" value="ECO:0007669"/>
    <property type="project" value="TreeGrafter"/>
</dbReference>
<dbReference type="SMART" id="SM01031">
    <property type="entry name" value="BHD_2"/>
    <property type="match status" value="1"/>
</dbReference>
<evidence type="ECO:0000256" key="3">
    <source>
        <dbReference type="ARBA" id="ARBA00022763"/>
    </source>
</evidence>
<proteinExistence type="inferred from homology"/>
<dbReference type="GO" id="GO:0003697">
    <property type="term" value="F:single-stranded DNA binding"/>
    <property type="evidence" value="ECO:0007669"/>
    <property type="project" value="TreeGrafter"/>
</dbReference>
<sequence>MPRTPLPRRGRVRPQSARKNREERQRDEDIPQVYRELLAEADARAADEPQFDRPLKRRRVGERAQDSHHVQTNTKIQTSPSSNNVIDLTQTQTIYDLDAEDSSEDESDMEWEEVVVQQPDTNIQNTVHTGGDESLDITLEEPTVRRTLVRRRKPVTGSEKKLRLDIHKAHILCLLGHVYTRNLWCNDDEVQRYLKQMLPKQTISLLNPKESLLQFQRSTTFIDGLKQASETFVRRFKVTAPGLRRPYWAENAQECKDRAASIMRDGEIISTREEFREQAKKLQGSRDFGAQLFCALLRSAAVEARLVCSLQVLPFSGVAKGTSPEKPKRDYIVISSDDSLSSSDDKPVAQSSSLPAKGRRLGQPSFKIPVRPSSSNHLQRPRNFVGSPYPVFWVEVFNEAVQKWIPVDPLVTKSVAKPSKFEPPASDRHNTMSYVVAFEEDASARDVTRRYAKAYNAKMRKTRVESTKDGESWWTNVMNHYEKPFLEDRDQLEFSEFTAKSAAEPMPRNIQDFKDHPVYALERHLRQNEVIHPKRKIGQVEAGKPGSKKGSVVEPVYRRADVHLVRSADGWYRLGRDIKMGEQPLKRVAASQKRDESDDEPDGVFGVERALYALYQTELYKPPPVVRGKVPKNAYGNLDVYVPTMIPPGGFHLKHPEAARAARILGVDYAAAVTGFEFKGRHGTAVVNGVIAASEYREALEEVIKCIEDERIQEELDRRTAEALRLWKHFLLKLRIAEKVKGYAIEGEASEGEVEASEKYGHVSDNASDDPDFAEGGGFIADDDERELAGGGGFVPEGNETDFADGGGFLSEEDGDNLRMENNDFGNSLDFKNLEGGGFIMDEENGSDSGNCKGGGFIGDEETMTTGRASSELKPVEEVYNAQQPPVTKLRSKTNAPRYKLIVVPNTAIIQSSASPSVQSPNKLSENSDAAQANMNMSNDVIPGDGSSEAAPIQVDSSSNQASGPASVDINSQESDGPKSPEQPVQAEESDCDSNLENESLLSHDPEDEDAEPDWLLSD</sequence>
<evidence type="ECO:0000256" key="2">
    <source>
        <dbReference type="ARBA" id="ARBA00009525"/>
    </source>
</evidence>
<dbReference type="InterPro" id="IPR036985">
    <property type="entry name" value="Transglutaminase-like_sf"/>
</dbReference>
<dbReference type="SMART" id="SM01032">
    <property type="entry name" value="BHD_3"/>
    <property type="match status" value="1"/>
</dbReference>
<evidence type="ECO:0000313" key="10">
    <source>
        <dbReference type="EMBL" id="GAM42583.1"/>
    </source>
</evidence>
<feature type="domain" description="Rad4 beta-hairpin" evidence="7">
    <location>
        <begin position="502"/>
        <end position="563"/>
    </location>
</feature>
<dbReference type="FunFam" id="2.20.20.110:FF:000003">
    <property type="entry name" value="Putative DNA repair protein Rad4"/>
    <property type="match status" value="1"/>
</dbReference>
<gene>
    <name evidence="10" type="ORF">TCE0_044f16687</name>
</gene>
<evidence type="ECO:0000259" key="7">
    <source>
        <dbReference type="SMART" id="SM01030"/>
    </source>
</evidence>
<dbReference type="InterPro" id="IPR018325">
    <property type="entry name" value="Rad4/PNGase_transGLS-fold"/>
</dbReference>
<dbReference type="Gene3D" id="3.90.260.10">
    <property type="entry name" value="Transglutaminase-like"/>
    <property type="match status" value="1"/>
</dbReference>
<dbReference type="InterPro" id="IPR018328">
    <property type="entry name" value="Rad4_beta-hairpin_dom3"/>
</dbReference>
<evidence type="ECO:0000256" key="5">
    <source>
        <dbReference type="ARBA" id="ARBA00023242"/>
    </source>
</evidence>
<feature type="region of interest" description="Disordered" evidence="6">
    <location>
        <begin position="337"/>
        <end position="379"/>
    </location>
</feature>
<dbReference type="GO" id="GO:0071942">
    <property type="term" value="C:XPC complex"/>
    <property type="evidence" value="ECO:0007669"/>
    <property type="project" value="TreeGrafter"/>
</dbReference>
<dbReference type="EMBL" id="DF933840">
    <property type="protein sequence ID" value="GAM42583.1"/>
    <property type="molecule type" value="Genomic_DNA"/>
</dbReference>
<feature type="compositionally biased region" description="Polar residues" evidence="6">
    <location>
        <begin position="70"/>
        <end position="86"/>
    </location>
</feature>
<dbReference type="SMART" id="SM01030">
    <property type="entry name" value="BHD_1"/>
    <property type="match status" value="1"/>
</dbReference>
<dbReference type="GO" id="GO:0003684">
    <property type="term" value="F:damaged DNA binding"/>
    <property type="evidence" value="ECO:0007669"/>
    <property type="project" value="InterPro"/>
</dbReference>
<evidence type="ECO:0000256" key="1">
    <source>
        <dbReference type="ARBA" id="ARBA00004123"/>
    </source>
</evidence>
<feature type="domain" description="Rad4 beta-hairpin" evidence="9">
    <location>
        <begin position="630"/>
        <end position="704"/>
    </location>
</feature>
<dbReference type="InterPro" id="IPR004583">
    <property type="entry name" value="DNA_repair_Rad4"/>
</dbReference>
<reference evidence="11" key="1">
    <citation type="journal article" date="2015" name="Genome Announc.">
        <title>Draft genome sequence of Talaromyces cellulolyticus strain Y-94, a source of lignocellulosic biomass-degrading enzymes.</title>
        <authorList>
            <person name="Fujii T."/>
            <person name="Koike H."/>
            <person name="Sawayama S."/>
            <person name="Yano S."/>
            <person name="Inoue H."/>
        </authorList>
    </citation>
    <scope>NUCLEOTIDE SEQUENCE [LARGE SCALE GENOMIC DNA]</scope>
    <source>
        <strain evidence="11">Y-94</strain>
    </source>
</reference>
<protein>
    <submittedName>
        <fullName evidence="10">DNA repair protein</fullName>
    </submittedName>
</protein>
<dbReference type="Pfam" id="PF10403">
    <property type="entry name" value="BHD_1"/>
    <property type="match status" value="1"/>
</dbReference>
<keyword evidence="4" id="KW-0234">DNA repair</keyword>
<feature type="region of interest" description="Disordered" evidence="6">
    <location>
        <begin position="911"/>
        <end position="1019"/>
    </location>
</feature>
<keyword evidence="5" id="KW-0539">Nucleus</keyword>
<evidence type="ECO:0000259" key="8">
    <source>
        <dbReference type="SMART" id="SM01031"/>
    </source>
</evidence>
<keyword evidence="3" id="KW-0227">DNA damage</keyword>
<feature type="region of interest" description="Disordered" evidence="6">
    <location>
        <begin position="765"/>
        <end position="801"/>
    </location>
</feature>
<dbReference type="Pfam" id="PF10404">
    <property type="entry name" value="BHD_2"/>
    <property type="match status" value="1"/>
</dbReference>
<name>A0A478ECN9_TALPI</name>
<comment type="subcellular location">
    <subcellularLocation>
        <location evidence="1">Nucleus</location>
    </subcellularLocation>
</comment>
<accession>A0A478ECN9</accession>
<organism evidence="10 11">
    <name type="scientific">Talaromyces pinophilus</name>
    <name type="common">Penicillium pinophilum</name>
    <dbReference type="NCBI Taxonomy" id="128442"/>
    <lineage>
        <taxon>Eukaryota</taxon>
        <taxon>Fungi</taxon>
        <taxon>Dikarya</taxon>
        <taxon>Ascomycota</taxon>
        <taxon>Pezizomycotina</taxon>
        <taxon>Eurotiomycetes</taxon>
        <taxon>Eurotiomycetidae</taxon>
        <taxon>Eurotiales</taxon>
        <taxon>Trichocomaceae</taxon>
        <taxon>Talaromyces</taxon>
        <taxon>Talaromyces sect. Talaromyces</taxon>
    </lineage>
</organism>
<dbReference type="InterPro" id="IPR038765">
    <property type="entry name" value="Papain-like_cys_pep_sf"/>
</dbReference>
<dbReference type="PANTHER" id="PTHR12135">
    <property type="entry name" value="DNA REPAIR PROTEIN XP-C / RAD4"/>
    <property type="match status" value="1"/>
</dbReference>
<evidence type="ECO:0000256" key="6">
    <source>
        <dbReference type="SAM" id="MobiDB-lite"/>
    </source>
</evidence>
<dbReference type="SUPFAM" id="SSF54001">
    <property type="entry name" value="Cysteine proteinases"/>
    <property type="match status" value="1"/>
</dbReference>
<dbReference type="PANTHER" id="PTHR12135:SF0">
    <property type="entry name" value="DNA REPAIR PROTEIN COMPLEMENTING XP-C CELLS"/>
    <property type="match status" value="1"/>
</dbReference>
<dbReference type="Pfam" id="PF03835">
    <property type="entry name" value="Rad4"/>
    <property type="match status" value="1"/>
</dbReference>
<dbReference type="InterPro" id="IPR018327">
    <property type="entry name" value="BHD_2"/>
</dbReference>
<feature type="region of interest" description="Disordered" evidence="6">
    <location>
        <begin position="1"/>
        <end position="86"/>
    </location>
</feature>
<dbReference type="Gene3D" id="2.20.20.110">
    <property type="entry name" value="Rad4, beta-hairpin domain BHD1"/>
    <property type="match status" value="1"/>
</dbReference>
<feature type="compositionally biased region" description="Basic and acidic residues" evidence="6">
    <location>
        <begin position="19"/>
        <end position="29"/>
    </location>
</feature>
<feature type="compositionally biased region" description="Basic residues" evidence="6">
    <location>
        <begin position="1"/>
        <end position="18"/>
    </location>
</feature>
<feature type="compositionally biased region" description="Basic and acidic residues" evidence="6">
    <location>
        <begin position="37"/>
        <end position="54"/>
    </location>
</feature>
<feature type="compositionally biased region" description="Polar residues" evidence="6">
    <location>
        <begin position="955"/>
        <end position="975"/>
    </location>
</feature>
<evidence type="ECO:0000256" key="4">
    <source>
        <dbReference type="ARBA" id="ARBA00023204"/>
    </source>
</evidence>
<dbReference type="Gene3D" id="3.30.70.2460">
    <property type="entry name" value="Rad4, beta-hairpin domain BHD3"/>
    <property type="match status" value="1"/>
</dbReference>
<dbReference type="GO" id="GO:0005737">
    <property type="term" value="C:cytoplasm"/>
    <property type="evidence" value="ECO:0007669"/>
    <property type="project" value="TreeGrafter"/>
</dbReference>